<dbReference type="EMBL" id="FOHT01000038">
    <property type="protein sequence ID" value="SEU05388.1"/>
    <property type="molecule type" value="Genomic_DNA"/>
</dbReference>
<accession>X5DJL4</accession>
<dbReference type="RefSeq" id="WP_038563044.1">
    <property type="nucleotide sequence ID" value="NZ_FOHT01000038.1"/>
</dbReference>
<dbReference type="KEGG" id="dori:FH5T_21405"/>
<evidence type="ECO:0000313" key="3">
    <source>
        <dbReference type="Proteomes" id="UP000023772"/>
    </source>
</evidence>
<name>X5DJL4_9BACT</name>
<dbReference type="Proteomes" id="UP000181981">
    <property type="component" value="Unassembled WGS sequence"/>
</dbReference>
<dbReference type="HOGENOM" id="CLU_118479_1_0_10"/>
<keyword evidence="3" id="KW-1185">Reference proteome</keyword>
<dbReference type="AlphaFoldDB" id="X5DJL4"/>
<dbReference type="EMBL" id="CP007451">
    <property type="protein sequence ID" value="AHW61309.1"/>
    <property type="molecule type" value="Genomic_DNA"/>
</dbReference>
<dbReference type="GO" id="GO:0016740">
    <property type="term" value="F:transferase activity"/>
    <property type="evidence" value="ECO:0007669"/>
    <property type="project" value="UniProtKB-KW"/>
</dbReference>
<evidence type="ECO:0000313" key="1">
    <source>
        <dbReference type="EMBL" id="AHW61309.1"/>
    </source>
</evidence>
<protein>
    <submittedName>
        <fullName evidence="1 2">Nucleotidyltransferase</fullName>
    </submittedName>
</protein>
<organism evidence="2 4">
    <name type="scientific">Draconibacterium orientale</name>
    <dbReference type="NCBI Taxonomy" id="1168034"/>
    <lineage>
        <taxon>Bacteria</taxon>
        <taxon>Pseudomonadati</taxon>
        <taxon>Bacteroidota</taxon>
        <taxon>Bacteroidia</taxon>
        <taxon>Marinilabiliales</taxon>
        <taxon>Prolixibacteraceae</taxon>
        <taxon>Draconibacterium</taxon>
    </lineage>
</organism>
<reference evidence="2 4" key="2">
    <citation type="submission" date="2016-10" db="EMBL/GenBank/DDBJ databases">
        <authorList>
            <person name="de Groot N.N."/>
        </authorList>
    </citation>
    <scope>NUCLEOTIDE SEQUENCE [LARGE SCALE GENOMIC DNA]</scope>
    <source>
        <strain evidence="2 4">DSM 25947</strain>
    </source>
</reference>
<dbReference type="SUPFAM" id="SSF81593">
    <property type="entry name" value="Nucleotidyltransferase substrate binding subunit/domain"/>
    <property type="match status" value="1"/>
</dbReference>
<dbReference type="OrthoDB" id="9810452at2"/>
<dbReference type="Proteomes" id="UP000023772">
    <property type="component" value="Chromosome"/>
</dbReference>
<dbReference type="Pfam" id="PF08780">
    <property type="entry name" value="NTase_sub_bind"/>
    <property type="match status" value="1"/>
</dbReference>
<dbReference type="Gene3D" id="1.20.120.330">
    <property type="entry name" value="Nucleotidyltransferases domain 2"/>
    <property type="match status" value="1"/>
</dbReference>
<dbReference type="InterPro" id="IPR010235">
    <property type="entry name" value="HepT"/>
</dbReference>
<keyword evidence="2" id="KW-0808">Transferase</keyword>
<dbReference type="eggNOG" id="COG1669">
    <property type="taxonomic scope" value="Bacteria"/>
</dbReference>
<reference evidence="1 3" key="1">
    <citation type="submission" date="2014-03" db="EMBL/GenBank/DDBJ databases">
        <title>Complete genome sequence of a deeply braunched marine Bacteroidia bacterium Draconibacterium orientale type strain FH5T.</title>
        <authorList>
            <person name="Li X."/>
            <person name="Wang X."/>
            <person name="Xie Z."/>
            <person name="Du Z."/>
            <person name="Chen G."/>
        </authorList>
    </citation>
    <scope>NUCLEOTIDE SEQUENCE [LARGE SCALE GENOMIC DNA]</scope>
    <source>
        <strain evidence="1 3">FH5</strain>
    </source>
</reference>
<dbReference type="STRING" id="1168034.FH5T_21405"/>
<gene>
    <name evidence="1" type="ORF">FH5T_21405</name>
    <name evidence="2" type="ORF">SAMN05444285_13816</name>
</gene>
<dbReference type="NCBIfam" id="TIGR01987">
    <property type="entry name" value="HI0074"/>
    <property type="match status" value="1"/>
</dbReference>
<evidence type="ECO:0000313" key="2">
    <source>
        <dbReference type="EMBL" id="SEU05388.1"/>
    </source>
</evidence>
<evidence type="ECO:0000313" key="4">
    <source>
        <dbReference type="Proteomes" id="UP000181981"/>
    </source>
</evidence>
<proteinExistence type="predicted"/>
<sequence length="139" mass="16606">MQEQDIRWKQRFANYKKALDTLSQGIEQHFEKELSDLEKQGVIQGFEFTHELSWKVMQDFLKDQGETNLYGSKDATRLAFNRGLITNGEGWMNMITDRNLSSHTYQEEIAEQIFNRIVNDYFELLRQFEKKMEELCHTD</sequence>